<gene>
    <name evidence="9" type="ORF">METZ01_LOCUS135224</name>
</gene>
<dbReference type="SUPFAM" id="SSF161098">
    <property type="entry name" value="MetI-like"/>
    <property type="match status" value="1"/>
</dbReference>
<feature type="transmembrane region" description="Helical" evidence="7">
    <location>
        <begin position="255"/>
        <end position="275"/>
    </location>
</feature>
<comment type="subcellular location">
    <subcellularLocation>
        <location evidence="1">Cell membrane</location>
        <topology evidence="1">Multi-pass membrane protein</topology>
    </subcellularLocation>
</comment>
<evidence type="ECO:0000256" key="7">
    <source>
        <dbReference type="SAM" id="Phobius"/>
    </source>
</evidence>
<feature type="transmembrane region" description="Helical" evidence="7">
    <location>
        <begin position="90"/>
        <end position="113"/>
    </location>
</feature>
<dbReference type="InterPro" id="IPR035906">
    <property type="entry name" value="MetI-like_sf"/>
</dbReference>
<keyword evidence="5 7" id="KW-1133">Transmembrane helix</keyword>
<keyword evidence="3" id="KW-1003">Cell membrane</keyword>
<evidence type="ECO:0000256" key="5">
    <source>
        <dbReference type="ARBA" id="ARBA00022989"/>
    </source>
</evidence>
<evidence type="ECO:0000313" key="9">
    <source>
        <dbReference type="EMBL" id="SVA82370.1"/>
    </source>
</evidence>
<evidence type="ECO:0000256" key="2">
    <source>
        <dbReference type="ARBA" id="ARBA00022448"/>
    </source>
</evidence>
<feature type="transmembrane region" description="Helical" evidence="7">
    <location>
        <begin position="30"/>
        <end position="48"/>
    </location>
</feature>
<dbReference type="PROSITE" id="PS50928">
    <property type="entry name" value="ABC_TM1"/>
    <property type="match status" value="1"/>
</dbReference>
<accession>A0A381YZJ1</accession>
<organism evidence="9">
    <name type="scientific">marine metagenome</name>
    <dbReference type="NCBI Taxonomy" id="408172"/>
    <lineage>
        <taxon>unclassified sequences</taxon>
        <taxon>metagenomes</taxon>
        <taxon>ecological metagenomes</taxon>
    </lineage>
</organism>
<dbReference type="InterPro" id="IPR000515">
    <property type="entry name" value="MetI-like"/>
</dbReference>
<keyword evidence="2" id="KW-0813">Transport</keyword>
<sequence length="285" mass="31287">MIQNFINFKFKNKKLNTIIRNISQFLKTPSYFCLTLIIFLAIFGPFFVGDPLEISNGPRLSAPSLDFLFGTDQYGMDILSRVVNGARIDLFTGFTASFIAASIGMPLGAFAAYKKGVWDQILLRTSESFQAFPVLILAMGTIAAIGSSMGNIIFVIAIVNVPVYIKLTRSSVVPILEKDFIHAARCAGKSDFKILFKHILPNVSPVVISQFSVNCAWAIQILAALSFVGLGVKLPTPEWGAMVRGGSDYILYGQWWVSIFPGIAILLTVLTLNYVSDIIGEKNKI</sequence>
<evidence type="ECO:0000256" key="1">
    <source>
        <dbReference type="ARBA" id="ARBA00004651"/>
    </source>
</evidence>
<evidence type="ECO:0000259" key="8">
    <source>
        <dbReference type="PROSITE" id="PS50928"/>
    </source>
</evidence>
<dbReference type="Pfam" id="PF00528">
    <property type="entry name" value="BPD_transp_1"/>
    <property type="match status" value="1"/>
</dbReference>
<keyword evidence="6 7" id="KW-0472">Membrane</keyword>
<feature type="transmembrane region" description="Helical" evidence="7">
    <location>
        <begin position="134"/>
        <end position="159"/>
    </location>
</feature>
<dbReference type="InterPro" id="IPR050366">
    <property type="entry name" value="BP-dependent_transpt_permease"/>
</dbReference>
<dbReference type="GO" id="GO:0005886">
    <property type="term" value="C:plasma membrane"/>
    <property type="evidence" value="ECO:0007669"/>
    <property type="project" value="UniProtKB-SubCell"/>
</dbReference>
<dbReference type="CDD" id="cd06261">
    <property type="entry name" value="TM_PBP2"/>
    <property type="match status" value="1"/>
</dbReference>
<dbReference type="PANTHER" id="PTHR43386:SF1">
    <property type="entry name" value="D,D-DIPEPTIDE TRANSPORT SYSTEM PERMEASE PROTEIN DDPC-RELATED"/>
    <property type="match status" value="1"/>
</dbReference>
<feature type="domain" description="ABC transmembrane type-1" evidence="8">
    <location>
        <begin position="86"/>
        <end position="276"/>
    </location>
</feature>
<dbReference type="EMBL" id="UINC01019455">
    <property type="protein sequence ID" value="SVA82370.1"/>
    <property type="molecule type" value="Genomic_DNA"/>
</dbReference>
<keyword evidence="4 7" id="KW-0812">Transmembrane</keyword>
<evidence type="ECO:0000256" key="4">
    <source>
        <dbReference type="ARBA" id="ARBA00022692"/>
    </source>
</evidence>
<proteinExistence type="predicted"/>
<reference evidence="9" key="1">
    <citation type="submission" date="2018-05" db="EMBL/GenBank/DDBJ databases">
        <authorList>
            <person name="Lanie J.A."/>
            <person name="Ng W.-L."/>
            <person name="Kazmierczak K.M."/>
            <person name="Andrzejewski T.M."/>
            <person name="Davidsen T.M."/>
            <person name="Wayne K.J."/>
            <person name="Tettelin H."/>
            <person name="Glass J.I."/>
            <person name="Rusch D."/>
            <person name="Podicherti R."/>
            <person name="Tsui H.-C.T."/>
            <person name="Winkler M.E."/>
        </authorList>
    </citation>
    <scope>NUCLEOTIDE SEQUENCE</scope>
</reference>
<dbReference type="GO" id="GO:0055085">
    <property type="term" value="P:transmembrane transport"/>
    <property type="evidence" value="ECO:0007669"/>
    <property type="project" value="InterPro"/>
</dbReference>
<dbReference type="Gene3D" id="1.10.3720.10">
    <property type="entry name" value="MetI-like"/>
    <property type="match status" value="1"/>
</dbReference>
<name>A0A381YZJ1_9ZZZZ</name>
<evidence type="ECO:0000256" key="6">
    <source>
        <dbReference type="ARBA" id="ARBA00023136"/>
    </source>
</evidence>
<protein>
    <recommendedName>
        <fullName evidence="8">ABC transmembrane type-1 domain-containing protein</fullName>
    </recommendedName>
</protein>
<evidence type="ECO:0000256" key="3">
    <source>
        <dbReference type="ARBA" id="ARBA00022475"/>
    </source>
</evidence>
<dbReference type="AlphaFoldDB" id="A0A381YZJ1"/>
<dbReference type="PANTHER" id="PTHR43386">
    <property type="entry name" value="OLIGOPEPTIDE TRANSPORT SYSTEM PERMEASE PROTEIN APPC"/>
    <property type="match status" value="1"/>
</dbReference>